<evidence type="ECO:0000256" key="1">
    <source>
        <dbReference type="SAM" id="MobiDB-lite"/>
    </source>
</evidence>
<sequence length="71" mass="7697">MTLTSTILVRLYISQIKGQSNSSTRTILNESPKPLKIGTKTGAASKATTEMDEAIATIRHWLGHNSLRVAS</sequence>
<dbReference type="EMBL" id="PQXN01000028">
    <property type="protein sequence ID" value="TGO61294.1"/>
    <property type="molecule type" value="Genomic_DNA"/>
</dbReference>
<protein>
    <submittedName>
        <fullName evidence="2">Uncharacterized protein</fullName>
    </submittedName>
</protein>
<proteinExistence type="predicted"/>
<comment type="caution">
    <text evidence="2">The sequence shown here is derived from an EMBL/GenBank/DDBJ whole genome shotgun (WGS) entry which is preliminary data.</text>
</comment>
<evidence type="ECO:0000313" key="3">
    <source>
        <dbReference type="Proteomes" id="UP000297527"/>
    </source>
</evidence>
<evidence type="ECO:0000313" key="2">
    <source>
        <dbReference type="EMBL" id="TGO61294.1"/>
    </source>
</evidence>
<reference evidence="2 3" key="1">
    <citation type="submission" date="2017-12" db="EMBL/GenBank/DDBJ databases">
        <title>Comparative genomics of Botrytis spp.</title>
        <authorList>
            <person name="Valero-Jimenez C.A."/>
            <person name="Tapia P."/>
            <person name="Veloso J."/>
            <person name="Silva-Moreno E."/>
            <person name="Staats M."/>
            <person name="Valdes J.H."/>
            <person name="Van Kan J.A.L."/>
        </authorList>
    </citation>
    <scope>NUCLEOTIDE SEQUENCE [LARGE SCALE GENOMIC DNA]</scope>
    <source>
        <strain evidence="2 3">MUCL11595</strain>
    </source>
</reference>
<feature type="region of interest" description="Disordered" evidence="1">
    <location>
        <begin position="23"/>
        <end position="46"/>
    </location>
</feature>
<name>A0A4Z1IL86_9HELO</name>
<dbReference type="AlphaFoldDB" id="A0A4Z1IL86"/>
<accession>A0A4Z1IL86</accession>
<gene>
    <name evidence="2" type="ORF">BCON_0028g00090</name>
</gene>
<dbReference type="Proteomes" id="UP000297527">
    <property type="component" value="Unassembled WGS sequence"/>
</dbReference>
<keyword evidence="3" id="KW-1185">Reference proteome</keyword>
<organism evidence="2 3">
    <name type="scientific">Botryotinia convoluta</name>
    <dbReference type="NCBI Taxonomy" id="54673"/>
    <lineage>
        <taxon>Eukaryota</taxon>
        <taxon>Fungi</taxon>
        <taxon>Dikarya</taxon>
        <taxon>Ascomycota</taxon>
        <taxon>Pezizomycotina</taxon>
        <taxon>Leotiomycetes</taxon>
        <taxon>Helotiales</taxon>
        <taxon>Sclerotiniaceae</taxon>
        <taxon>Botryotinia</taxon>
    </lineage>
</organism>